<dbReference type="KEGG" id="dvl:Dvul_1992"/>
<dbReference type="GO" id="GO:0035999">
    <property type="term" value="P:tetrahydrofolate interconversion"/>
    <property type="evidence" value="ECO:0007669"/>
    <property type="project" value="UniProtKB-UniPathway"/>
</dbReference>
<evidence type="ECO:0000313" key="14">
    <source>
        <dbReference type="Proteomes" id="UP000009173"/>
    </source>
</evidence>
<accession>A0A0H3ABG3</accession>
<dbReference type="SMR" id="A0A0H3ABG3"/>
<evidence type="ECO:0000256" key="4">
    <source>
        <dbReference type="ARBA" id="ARBA00022605"/>
    </source>
</evidence>
<comment type="catalytic activity">
    <reaction evidence="11">
        <text>(6S)-5-methyl-5,6,7,8-tetrahydrofolate + NAD(+) = (6R)-5,10-methylene-5,6,7,8-tetrahydrofolate + NADH + H(+)</text>
        <dbReference type="Rhea" id="RHEA:19821"/>
        <dbReference type="ChEBI" id="CHEBI:15378"/>
        <dbReference type="ChEBI" id="CHEBI:15636"/>
        <dbReference type="ChEBI" id="CHEBI:18608"/>
        <dbReference type="ChEBI" id="CHEBI:57540"/>
        <dbReference type="ChEBI" id="CHEBI:57945"/>
        <dbReference type="EC" id="1.5.1.54"/>
    </reaction>
    <physiologicalReaction direction="right-to-left" evidence="11">
        <dbReference type="Rhea" id="RHEA:19823"/>
    </physiologicalReaction>
</comment>
<dbReference type="InterPro" id="IPR029041">
    <property type="entry name" value="FAD-linked_oxidoreductase-like"/>
</dbReference>
<dbReference type="AlphaFoldDB" id="A0A0H3ABG3"/>
<evidence type="ECO:0000256" key="10">
    <source>
        <dbReference type="ARBA" id="ARBA00034478"/>
    </source>
</evidence>
<evidence type="ECO:0000256" key="8">
    <source>
        <dbReference type="ARBA" id="ARBA00023027"/>
    </source>
</evidence>
<evidence type="ECO:0000256" key="11">
    <source>
        <dbReference type="ARBA" id="ARBA00048628"/>
    </source>
</evidence>
<keyword evidence="7 12" id="KW-0560">Oxidoreductase</keyword>
<dbReference type="RefSeq" id="WP_010938296.1">
    <property type="nucleotide sequence ID" value="NC_008751.1"/>
</dbReference>
<dbReference type="GO" id="GO:0009086">
    <property type="term" value="P:methionine biosynthetic process"/>
    <property type="evidence" value="ECO:0007669"/>
    <property type="project" value="UniProtKB-KW"/>
</dbReference>
<comment type="similarity">
    <text evidence="3 12">Belongs to the methylenetetrahydrofolate reductase family.</text>
</comment>
<dbReference type="InterPro" id="IPR004620">
    <property type="entry name" value="MTHF_reductase_bac"/>
</dbReference>
<dbReference type="EMBL" id="CP000527">
    <property type="protein sequence ID" value="ABM29008.1"/>
    <property type="molecule type" value="Genomic_DNA"/>
</dbReference>
<evidence type="ECO:0000256" key="6">
    <source>
        <dbReference type="ARBA" id="ARBA00022827"/>
    </source>
</evidence>
<dbReference type="HOGENOM" id="CLU_025841_0_2_7"/>
<dbReference type="GO" id="GO:0106312">
    <property type="term" value="F:methylenetetrahydrofolate reductase (NADH) activity"/>
    <property type="evidence" value="ECO:0007669"/>
    <property type="project" value="UniProtKB-EC"/>
</dbReference>
<evidence type="ECO:0000256" key="12">
    <source>
        <dbReference type="RuleBase" id="RU003862"/>
    </source>
</evidence>
<comment type="pathway">
    <text evidence="10">Amino-acid biosynthesis; L-methionine biosynthesis via de novo pathway.</text>
</comment>
<evidence type="ECO:0000256" key="1">
    <source>
        <dbReference type="ARBA" id="ARBA00001974"/>
    </source>
</evidence>
<reference evidence="14" key="1">
    <citation type="journal article" date="2009" name="Environ. Microbiol.">
        <title>Contribution of mobile genetic elements to Desulfovibrio vulgaris genome plasticity.</title>
        <authorList>
            <person name="Walker C.B."/>
            <person name="Stolyar S."/>
            <person name="Chivian D."/>
            <person name="Pinel N."/>
            <person name="Gabster J.A."/>
            <person name="Dehal P.S."/>
            <person name="He Z."/>
            <person name="Yang Z.K."/>
            <person name="Yen H.C."/>
            <person name="Zhou J."/>
            <person name="Wall J.D."/>
            <person name="Hazen T.C."/>
            <person name="Arkin A.P."/>
            <person name="Stahl D.A."/>
        </authorList>
    </citation>
    <scope>NUCLEOTIDE SEQUENCE [LARGE SCALE GENOMIC DNA]</scope>
    <source>
        <strain evidence="14">DP4</strain>
    </source>
</reference>
<evidence type="ECO:0000256" key="7">
    <source>
        <dbReference type="ARBA" id="ARBA00023002"/>
    </source>
</evidence>
<dbReference type="UniPathway" id="UPA00193"/>
<sequence length="291" mass="32051">MKIAEAIERQSRPFYSLEFFPPKEREQWPAFFATVERLKAMDPVFASVTYGAGGGTQDNTLDITAHLKNALGLEPMAHLTCVGATRERIAGFLARLREQGVENVLALRGDPPRGQQVDWETAEFRYASDLVRFVRNEFPEFGIGVAGYPAAHPESVSFSQDIAHTCQKIHAGADFVVTQLFFDVREYFAFIERLKECGVEKPVLPGILPIQSLESIKRILALCGANIPGKLYLELEEADARGGAEAVREAGIAFAVRQIRSLIDGGAPGIHLYTLNKADMCLQIRDAVGAL</sequence>
<protein>
    <recommendedName>
        <fullName evidence="12">Methylenetetrahydrofolate reductase</fullName>
        <ecNumber evidence="12">1.5.1.54</ecNumber>
    </recommendedName>
</protein>
<keyword evidence="6 12" id="KW-0274">FAD</keyword>
<dbReference type="PANTHER" id="PTHR45754">
    <property type="entry name" value="METHYLENETETRAHYDROFOLATE REDUCTASE"/>
    <property type="match status" value="1"/>
</dbReference>
<keyword evidence="8" id="KW-0520">NAD</keyword>
<name>A0A0H3ABG3_NITV4</name>
<dbReference type="CDD" id="cd00537">
    <property type="entry name" value="MTHFR"/>
    <property type="match status" value="1"/>
</dbReference>
<dbReference type="Pfam" id="PF02219">
    <property type="entry name" value="MTHFR"/>
    <property type="match status" value="1"/>
</dbReference>
<dbReference type="Proteomes" id="UP000009173">
    <property type="component" value="Chromosome"/>
</dbReference>
<evidence type="ECO:0000256" key="2">
    <source>
        <dbReference type="ARBA" id="ARBA00004777"/>
    </source>
</evidence>
<dbReference type="NCBIfam" id="TIGR00676">
    <property type="entry name" value="fadh2"/>
    <property type="match status" value="1"/>
</dbReference>
<evidence type="ECO:0000256" key="5">
    <source>
        <dbReference type="ARBA" id="ARBA00022630"/>
    </source>
</evidence>
<comment type="cofactor">
    <cofactor evidence="1 12">
        <name>FAD</name>
        <dbReference type="ChEBI" id="CHEBI:57692"/>
    </cofactor>
</comment>
<dbReference type="SUPFAM" id="SSF51730">
    <property type="entry name" value="FAD-linked oxidoreductase"/>
    <property type="match status" value="1"/>
</dbReference>
<keyword evidence="4" id="KW-0028">Amino-acid biosynthesis</keyword>
<evidence type="ECO:0000256" key="3">
    <source>
        <dbReference type="ARBA" id="ARBA00006743"/>
    </source>
</evidence>
<dbReference type="PANTHER" id="PTHR45754:SF3">
    <property type="entry name" value="METHYLENETETRAHYDROFOLATE REDUCTASE (NADPH)"/>
    <property type="match status" value="1"/>
</dbReference>
<keyword evidence="9" id="KW-0486">Methionine biosynthesis</keyword>
<dbReference type="Gene3D" id="3.20.20.220">
    <property type="match status" value="1"/>
</dbReference>
<dbReference type="EC" id="1.5.1.54" evidence="12"/>
<keyword evidence="5 12" id="KW-0285">Flavoprotein</keyword>
<organism evidence="13 14">
    <name type="scientific">Nitratidesulfovibrio vulgaris (strain DP4)</name>
    <name type="common">Desulfovibrio vulgaris</name>
    <dbReference type="NCBI Taxonomy" id="391774"/>
    <lineage>
        <taxon>Bacteria</taxon>
        <taxon>Pseudomonadati</taxon>
        <taxon>Thermodesulfobacteriota</taxon>
        <taxon>Desulfovibrionia</taxon>
        <taxon>Desulfovibrionales</taxon>
        <taxon>Desulfovibrionaceae</taxon>
        <taxon>Nitratidesulfovibrio</taxon>
    </lineage>
</organism>
<comment type="pathway">
    <text evidence="2 12">One-carbon metabolism; tetrahydrofolate interconversion.</text>
</comment>
<evidence type="ECO:0000313" key="13">
    <source>
        <dbReference type="EMBL" id="ABM29008.1"/>
    </source>
</evidence>
<dbReference type="GO" id="GO:0071949">
    <property type="term" value="F:FAD binding"/>
    <property type="evidence" value="ECO:0007669"/>
    <property type="project" value="TreeGrafter"/>
</dbReference>
<proteinExistence type="inferred from homology"/>
<gene>
    <name evidence="13" type="ordered locus">Dvul_1992</name>
</gene>
<dbReference type="InterPro" id="IPR003171">
    <property type="entry name" value="Mehydrof_redctse-like"/>
</dbReference>
<evidence type="ECO:0000256" key="9">
    <source>
        <dbReference type="ARBA" id="ARBA00023167"/>
    </source>
</evidence>
<dbReference type="GO" id="GO:0005829">
    <property type="term" value="C:cytosol"/>
    <property type="evidence" value="ECO:0007669"/>
    <property type="project" value="InterPro"/>
</dbReference>